<sequence>MTEASRDTRRAMAAIREILDGRDPVRDRPQVLITLDHVVSALLLAAMEQDHRKAVAMLNEGTVPHVEERIALHASRTGDRK</sequence>
<reference evidence="1 2" key="1">
    <citation type="submission" date="2013-04" db="EMBL/GenBank/DDBJ databases">
        <title>Oceanicola sp. 22II1-22F33 Genome Sequencing.</title>
        <authorList>
            <person name="Lai Q."/>
            <person name="Li G."/>
            <person name="Shao Z."/>
        </authorList>
    </citation>
    <scope>NUCLEOTIDE SEQUENCE [LARGE SCALE GENOMIC DNA]</scope>
    <source>
        <strain evidence="1 2">22II1-22F33</strain>
    </source>
</reference>
<dbReference type="RefSeq" id="WP_088648256.1">
    <property type="nucleotide sequence ID" value="NZ_AQQR01000001.1"/>
</dbReference>
<proteinExistence type="predicted"/>
<evidence type="ECO:0000313" key="1">
    <source>
        <dbReference type="EMBL" id="OWU77621.1"/>
    </source>
</evidence>
<protein>
    <submittedName>
        <fullName evidence="1">Uncharacterized protein</fullName>
    </submittedName>
</protein>
<dbReference type="EMBL" id="AQQR01000001">
    <property type="protein sequence ID" value="OWU77621.1"/>
    <property type="molecule type" value="Genomic_DNA"/>
</dbReference>
<dbReference type="Proteomes" id="UP000215377">
    <property type="component" value="Unassembled WGS sequence"/>
</dbReference>
<dbReference type="OrthoDB" id="7871578at2"/>
<keyword evidence="2" id="KW-1185">Reference proteome</keyword>
<accession>A0A225NRR2</accession>
<dbReference type="AlphaFoldDB" id="A0A225NRR2"/>
<name>A0A225NRR2_9RHOB</name>
<gene>
    <name evidence="1" type="ORF">ATO3_02765</name>
</gene>
<comment type="caution">
    <text evidence="1">The sequence shown here is derived from an EMBL/GenBank/DDBJ whole genome shotgun (WGS) entry which is preliminary data.</text>
</comment>
<evidence type="ECO:0000313" key="2">
    <source>
        <dbReference type="Proteomes" id="UP000215377"/>
    </source>
</evidence>
<organism evidence="1 2">
    <name type="scientific">Marinibacterium profundimaris</name>
    <dbReference type="NCBI Taxonomy" id="1679460"/>
    <lineage>
        <taxon>Bacteria</taxon>
        <taxon>Pseudomonadati</taxon>
        <taxon>Pseudomonadota</taxon>
        <taxon>Alphaproteobacteria</taxon>
        <taxon>Rhodobacterales</taxon>
        <taxon>Paracoccaceae</taxon>
        <taxon>Marinibacterium</taxon>
    </lineage>
</organism>